<evidence type="ECO:0000256" key="2">
    <source>
        <dbReference type="ARBA" id="ARBA00014207"/>
    </source>
</evidence>
<keyword evidence="3" id="KW-0217">Developmental protein</keyword>
<dbReference type="KEGG" id="spu:583019"/>
<dbReference type="GO" id="GO:0005829">
    <property type="term" value="C:cytosol"/>
    <property type="evidence" value="ECO:0007669"/>
    <property type="project" value="GOC"/>
</dbReference>
<dbReference type="PROSITE" id="PS50086">
    <property type="entry name" value="TBC_RABGAP"/>
    <property type="match status" value="1"/>
</dbReference>
<dbReference type="PROSITE" id="PS50206">
    <property type="entry name" value="RHODANESE_3"/>
    <property type="match status" value="1"/>
</dbReference>
<proteinExistence type="predicted"/>
<dbReference type="SUPFAM" id="SSF52821">
    <property type="entry name" value="Rhodanese/Cell cycle control phosphatase"/>
    <property type="match status" value="1"/>
</dbReference>
<dbReference type="AlphaFoldDB" id="A0A7M7NBJ9"/>
<dbReference type="GO" id="GO:0005802">
    <property type="term" value="C:trans-Golgi network"/>
    <property type="evidence" value="ECO:0000318"/>
    <property type="project" value="GO_Central"/>
</dbReference>
<dbReference type="PANTHER" id="PTHR13297">
    <property type="entry name" value="TBC1 DOMAIN FAMILY MEMBER 23-RELATED"/>
    <property type="match status" value="1"/>
</dbReference>
<dbReference type="CDD" id="cd20788">
    <property type="entry name" value="TBC1D23_C-like"/>
    <property type="match status" value="1"/>
</dbReference>
<keyword evidence="4" id="KW-0333">Golgi apparatus</keyword>
<protein>
    <recommendedName>
        <fullName evidence="2">TBC1 domain family member 23</fullName>
    </recommendedName>
</protein>
<dbReference type="OrthoDB" id="73307at2759"/>
<evidence type="ECO:0000259" key="7">
    <source>
        <dbReference type="PROSITE" id="PS50206"/>
    </source>
</evidence>
<dbReference type="EnsemblMetazoa" id="XM_030978314">
    <property type="protein sequence ID" value="XP_030834174"/>
    <property type="gene ID" value="LOC583019"/>
</dbReference>
<dbReference type="SMART" id="SM00164">
    <property type="entry name" value="TBC"/>
    <property type="match status" value="1"/>
</dbReference>
<dbReference type="Gene3D" id="3.40.250.10">
    <property type="entry name" value="Rhodanese-like domain"/>
    <property type="match status" value="1"/>
</dbReference>
<reference evidence="8" key="2">
    <citation type="submission" date="2021-01" db="UniProtKB">
        <authorList>
            <consortium name="EnsemblMetazoa"/>
        </authorList>
    </citation>
    <scope>IDENTIFICATION</scope>
</reference>
<evidence type="ECO:0000259" key="6">
    <source>
        <dbReference type="PROSITE" id="PS50086"/>
    </source>
</evidence>
<feature type="domain" description="Rhodanese" evidence="7">
    <location>
        <begin position="326"/>
        <end position="438"/>
    </location>
</feature>
<dbReference type="InterPro" id="IPR036873">
    <property type="entry name" value="Rhodanese-like_dom_sf"/>
</dbReference>
<evidence type="ECO:0000313" key="9">
    <source>
        <dbReference type="Proteomes" id="UP000007110"/>
    </source>
</evidence>
<feature type="compositionally biased region" description="Low complexity" evidence="5">
    <location>
        <begin position="457"/>
        <end position="469"/>
    </location>
</feature>
<evidence type="ECO:0000256" key="3">
    <source>
        <dbReference type="ARBA" id="ARBA00022473"/>
    </source>
</evidence>
<evidence type="ECO:0000313" key="8">
    <source>
        <dbReference type="EnsemblMetazoa" id="XP_030834174"/>
    </source>
</evidence>
<dbReference type="Gene3D" id="1.10.472.80">
    <property type="entry name" value="Ypt/Rab-GAP domain of gyp1p, domain 3"/>
    <property type="match status" value="1"/>
</dbReference>
<dbReference type="GO" id="GO:0042147">
    <property type="term" value="P:retrograde transport, endosome to Golgi"/>
    <property type="evidence" value="ECO:0000318"/>
    <property type="project" value="GO_Central"/>
</dbReference>
<evidence type="ECO:0000256" key="5">
    <source>
        <dbReference type="SAM" id="MobiDB-lite"/>
    </source>
</evidence>
<dbReference type="InterPro" id="IPR035969">
    <property type="entry name" value="Rab-GAP_TBC_sf"/>
</dbReference>
<feature type="compositionally biased region" description="Basic and acidic residues" evidence="5">
    <location>
        <begin position="748"/>
        <end position="770"/>
    </location>
</feature>
<feature type="compositionally biased region" description="Polar residues" evidence="5">
    <location>
        <begin position="470"/>
        <end position="481"/>
    </location>
</feature>
<reference evidence="9" key="1">
    <citation type="submission" date="2015-02" db="EMBL/GenBank/DDBJ databases">
        <title>Genome sequencing for Strongylocentrotus purpuratus.</title>
        <authorList>
            <person name="Murali S."/>
            <person name="Liu Y."/>
            <person name="Vee V."/>
            <person name="English A."/>
            <person name="Wang M."/>
            <person name="Skinner E."/>
            <person name="Han Y."/>
            <person name="Muzny D.M."/>
            <person name="Worley K.C."/>
            <person name="Gibbs R.A."/>
        </authorList>
    </citation>
    <scope>NUCLEOTIDE SEQUENCE</scope>
</reference>
<dbReference type="InterPro" id="IPR001763">
    <property type="entry name" value="Rhodanese-like_dom"/>
</dbReference>
<comment type="subcellular location">
    <subcellularLocation>
        <location evidence="1">Golgi apparatus</location>
        <location evidence="1">trans-Golgi network</location>
    </subcellularLocation>
</comment>
<dbReference type="PANTHER" id="PTHR13297:SF5">
    <property type="entry name" value="TBC1 DOMAIN FAMILY MEMBER 23"/>
    <property type="match status" value="1"/>
</dbReference>
<dbReference type="Pfam" id="PF00566">
    <property type="entry name" value="RabGAP-TBC"/>
    <property type="match status" value="1"/>
</dbReference>
<dbReference type="SUPFAM" id="SSF47923">
    <property type="entry name" value="Ypt/Rab-GAP domain of gyp1p"/>
    <property type="match status" value="2"/>
</dbReference>
<feature type="region of interest" description="Disordered" evidence="5">
    <location>
        <begin position="540"/>
        <end position="565"/>
    </location>
</feature>
<feature type="region of interest" description="Disordered" evidence="5">
    <location>
        <begin position="457"/>
        <end position="481"/>
    </location>
</feature>
<dbReference type="Proteomes" id="UP000007110">
    <property type="component" value="Unassembled WGS sequence"/>
</dbReference>
<feature type="compositionally biased region" description="Acidic residues" evidence="5">
    <location>
        <begin position="738"/>
        <end position="747"/>
    </location>
</feature>
<dbReference type="InterPro" id="IPR000195">
    <property type="entry name" value="Rab-GAP-TBC_dom"/>
</dbReference>
<evidence type="ECO:0000256" key="1">
    <source>
        <dbReference type="ARBA" id="ARBA00004601"/>
    </source>
</evidence>
<dbReference type="OMA" id="CTMWDLY"/>
<name>A0A7M7NBJ9_STRPU</name>
<dbReference type="InterPro" id="IPR039755">
    <property type="entry name" value="TBC1D23"/>
</dbReference>
<dbReference type="InterPro" id="IPR045799">
    <property type="entry name" value="TBC1D23_C"/>
</dbReference>
<sequence>MAALESDDTSWHAELEEALVESCDFGTLRNICKGRQIPNIYRASAWKICLNVAGKANALTSFDGIFDLPEQDILRKDCREFIDKLDNSEEEKLSLVSDLESVLTFYCKSKNLKYEVGNGWLDILGPLVALHMDKALLYNCFYAIMTKYVPRETNELSRTYHLFRLLVMYHEPELCNFLETRKIFPDSYTKHWFNTVFAGRCGLEIIQPMWSLYFLQADPFLQFFLGLVILVNAKEHIMGMTESSRDELIDCLAMFPSQLEEDDVEDFFSLAQYYASKTPQSFRREYQSLFGANFASPKEASEGPSALCLLVNPSELLQAVTQGPGDGISYFVVDCRPADQYNRSHLATAFHLDANLMLQQPAEFASTVKALLSAQQQSITAGSQAAGEHLCFMGTGREEEDQYLHMIIANFLQRKIQSVSMAAGGYTALLKLVEKELTSGMIDPAILKSVIITQPESASSDDSGADSSSPENSSIGDSPQKLTERGAAVMGRLTTIFKSKSASVKDKVIEFIKNDPAGDEKHVSSLDTGKRYRSGNVQSVFSIGDEDDDNESVGGAGSSDEERRELVSTDTWLKKPDILKSFDCQEVKDSGQTYPGHVLVTPTHLYILREATNRKGFSYIMARRSLADVVRITSKKRCSEFITFRYGRVNAAGETLVYGIDRIYIPEASEATKMIKQLIVKCIDEKDPPQEPAKDSPKSTDNSDKESEHAKGDAENITIPKAEEESTTDAQSESKEEGVEDDGLDEKEEGKGGEDEGKVEERTDDVKEES</sequence>
<dbReference type="CTD" id="55773"/>
<accession>A0A7M7NBJ9</accession>
<dbReference type="FunCoup" id="A0A7M7NBJ9">
    <property type="interactions" value="2115"/>
</dbReference>
<evidence type="ECO:0000256" key="4">
    <source>
        <dbReference type="ARBA" id="ARBA00023034"/>
    </source>
</evidence>
<feature type="region of interest" description="Disordered" evidence="5">
    <location>
        <begin position="685"/>
        <end position="770"/>
    </location>
</feature>
<feature type="compositionally biased region" description="Basic and acidic residues" evidence="5">
    <location>
        <begin position="685"/>
        <end position="714"/>
    </location>
</feature>
<dbReference type="GeneID" id="583019"/>
<keyword evidence="9" id="KW-1185">Reference proteome</keyword>
<dbReference type="InParanoid" id="A0A7M7NBJ9"/>
<dbReference type="Pfam" id="PF19430">
    <property type="entry name" value="TBC1D23_C"/>
    <property type="match status" value="1"/>
</dbReference>
<feature type="domain" description="Rab-GAP TBC" evidence="6">
    <location>
        <begin position="36"/>
        <end position="217"/>
    </location>
</feature>
<dbReference type="GO" id="GO:0099041">
    <property type="term" value="P:vesicle tethering to Golgi"/>
    <property type="evidence" value="ECO:0000318"/>
    <property type="project" value="GO_Central"/>
</dbReference>
<organism evidence="8 9">
    <name type="scientific">Strongylocentrotus purpuratus</name>
    <name type="common">Purple sea urchin</name>
    <dbReference type="NCBI Taxonomy" id="7668"/>
    <lineage>
        <taxon>Eukaryota</taxon>
        <taxon>Metazoa</taxon>
        <taxon>Echinodermata</taxon>
        <taxon>Eleutherozoa</taxon>
        <taxon>Echinozoa</taxon>
        <taxon>Echinoidea</taxon>
        <taxon>Euechinoidea</taxon>
        <taxon>Echinacea</taxon>
        <taxon>Camarodonta</taxon>
        <taxon>Echinidea</taxon>
        <taxon>Strongylocentrotidae</taxon>
        <taxon>Strongylocentrotus</taxon>
    </lineage>
</organism>
<dbReference type="RefSeq" id="XP_030834174.1">
    <property type="nucleotide sequence ID" value="XM_030978314.1"/>
</dbReference>